<feature type="binding site" evidence="1">
    <location>
        <position position="497"/>
    </location>
    <ligand>
        <name>acetyl-CoA</name>
        <dbReference type="ChEBI" id="CHEBI:57288"/>
    </ligand>
</feature>
<sequence>MMDALLDLTAQMAREGIRRLLVLSGDEAWTLQQAQALRERLGGDGLWVGSEPVSAPGVAPGALKTLLGREVMHAFFDARRGFDVAALAALSGTLRAGSWLVLLTPSFADWPSRVDEDSLRWSDTPDPISTPNFVLRCCRQFIADPEVLLWRQSDSPRLPLAVRRPDWHPADGHPLAEQAAILGQLLRLPPGIAAVTAERGRGKSALAGMLLRQLAGEAIVTAPTRSAVDVLASFAGEAFRFMAPDALLSSKEKASWLIVDEAAAIPAPLLRQLVSRFPRTLLTTTVQGYEGTGRGFLLKFCASLPYLQLFSLSAPIRWAAGCPLESAISQLLIFSDEAFRDAPTGEVVLEAVNQSSWQTQPALPEAMYQLLSGAHYRTSPLDLRRMMDAPGQAFRCARAGGAVAGALWLVAEGGLSPELSRAVWAGFRRPRGNLVAQSLAAHGGTPLAATLRGLRVSRIAVHPARQREGLGQQMIADIAADAAGYDYLSVSFGYTPELWRFWQRCGFILVRLGTHREASSGCYTAMALFPLTAAGHQLAQREAQRLQRDEYWLRPWRQASAPLPAVSGAMLSDEDWLEAASFAFAHRPLAAALGCLNRLLLQVDIPLPALRGRLQGEEEAELCAALQLTGRKALLARWRQEAADALRFLDAARAEALHQQVANLQFF</sequence>
<dbReference type="InterPro" id="IPR038321">
    <property type="entry name" value="TmcA_C_sf"/>
</dbReference>
<comment type="subcellular location">
    <subcellularLocation>
        <location evidence="1">Cytoplasm</location>
    </subcellularLocation>
</comment>
<keyword evidence="1" id="KW-0819">tRNA processing</keyword>
<evidence type="ECO:0000313" key="7">
    <source>
        <dbReference type="Proteomes" id="UP000217648"/>
    </source>
</evidence>
<dbReference type="Gene3D" id="3.40.630.30">
    <property type="match status" value="1"/>
</dbReference>
<feature type="domain" description="N-acetyltransferase" evidence="4">
    <location>
        <begin position="367"/>
        <end position="477"/>
    </location>
</feature>
<comment type="caution">
    <text evidence="6">The sequence shown here is derived from an EMBL/GenBank/DDBJ whole genome shotgun (WGS) entry which is preliminary data.</text>
</comment>
<proteinExistence type="inferred from homology"/>
<dbReference type="GO" id="GO:0005737">
    <property type="term" value="C:cytoplasm"/>
    <property type="evidence" value="ECO:0007669"/>
    <property type="project" value="UniProtKB-SubCell"/>
</dbReference>
<dbReference type="GO" id="GO:0051392">
    <property type="term" value="F:tRNA cytidine N4-acetyltransferase activity"/>
    <property type="evidence" value="ECO:0007669"/>
    <property type="project" value="UniProtKB-UniRule"/>
</dbReference>
<organism evidence="6 7">
    <name type="scientific">Klebsiella quasipneumoniae</name>
    <dbReference type="NCBI Taxonomy" id="1463165"/>
    <lineage>
        <taxon>Bacteria</taxon>
        <taxon>Pseudomonadati</taxon>
        <taxon>Pseudomonadota</taxon>
        <taxon>Gammaproteobacteria</taxon>
        <taxon>Enterobacterales</taxon>
        <taxon>Enterobacteriaceae</taxon>
        <taxon>Klebsiella/Raoultella group</taxon>
        <taxon>Klebsiella</taxon>
        <taxon>Klebsiella pneumoniae complex</taxon>
    </lineage>
</organism>
<evidence type="ECO:0000259" key="4">
    <source>
        <dbReference type="Pfam" id="PF13718"/>
    </source>
</evidence>
<evidence type="ECO:0000259" key="3">
    <source>
        <dbReference type="Pfam" id="PF08351"/>
    </source>
</evidence>
<feature type="domain" description="TmcA/NAT10 N-terminal" evidence="3">
    <location>
        <begin position="2"/>
        <end position="152"/>
    </location>
</feature>
<dbReference type="InterPro" id="IPR016181">
    <property type="entry name" value="Acyl_CoA_acyltransferase"/>
</dbReference>
<keyword evidence="1" id="KW-0963">Cytoplasm</keyword>
<feature type="domain" description="TcmA/NAT10 helicase" evidence="2">
    <location>
        <begin position="195"/>
        <end position="334"/>
    </location>
</feature>
<dbReference type="PANTHER" id="PTHR10925:SF5">
    <property type="entry name" value="RNA CYTIDINE ACETYLTRANSFERASE"/>
    <property type="match status" value="1"/>
</dbReference>
<dbReference type="Pfam" id="PF17176">
    <property type="entry name" value="tRNA_bind_3"/>
    <property type="match status" value="1"/>
</dbReference>
<evidence type="ECO:0000259" key="5">
    <source>
        <dbReference type="Pfam" id="PF17176"/>
    </source>
</evidence>
<dbReference type="PANTHER" id="PTHR10925">
    <property type="entry name" value="N-ACETYLTRANSFERASE 10"/>
    <property type="match status" value="1"/>
</dbReference>
<protein>
    <recommendedName>
        <fullName evidence="1">tRNA(Met) cytidine acetyltransferase TmcA</fullName>
        <ecNumber evidence="1">2.3.1.193</ecNumber>
    </recommendedName>
</protein>
<dbReference type="SUPFAM" id="SSF55729">
    <property type="entry name" value="Acyl-CoA N-acyltransferases (Nat)"/>
    <property type="match status" value="1"/>
</dbReference>
<dbReference type="GO" id="GO:0005524">
    <property type="term" value="F:ATP binding"/>
    <property type="evidence" value="ECO:0007669"/>
    <property type="project" value="UniProtKB-UniRule"/>
</dbReference>
<reference evidence="6 7" key="1">
    <citation type="submission" date="2017-09" db="EMBL/GenBank/DDBJ databases">
        <title>Mdr eskape-Ghana.</title>
        <authorList>
            <person name="Agyepong N."/>
            <person name="Janice J."/>
            <person name="Samuelsen O."/>
            <person name="Owusu-Ofori A."/>
            <person name="Sundsfjord A."/>
            <person name="Essack S."/>
            <person name="Pedersen T."/>
        </authorList>
    </citation>
    <scope>NUCLEOTIDE SEQUENCE [LARGE SCALE GENOMIC DNA]</scope>
    <source>
        <strain evidence="6 7">46</strain>
    </source>
</reference>
<comment type="function">
    <text evidence="1">Catalyzes the formation of N(4)-acetylcytidine (ac(4)C) at the wobble position of tRNA(Met), by using acetyl-CoA as an acetyl donor and ATP (or GTP).</text>
</comment>
<feature type="domain" description="tRNA(Met) cytidine acetyltransferase TmcA tRNA-binding" evidence="5">
    <location>
        <begin position="535"/>
        <end position="651"/>
    </location>
</feature>
<dbReference type="FunFam" id="3.40.50.11040:FF:000003">
    <property type="entry name" value="tRNA(Met) cytidine acetyltransferase TmcA"/>
    <property type="match status" value="1"/>
</dbReference>
<feature type="domain" description="N-acetyltransferase" evidence="4">
    <location>
        <begin position="485"/>
        <end position="531"/>
    </location>
</feature>
<comment type="catalytic activity">
    <reaction evidence="1">
        <text>cytidine(34) in elongator tRNA(Met) + acetyl-CoA + ATP + H2O = N(4)-acetylcytidine(34) in elongator tRNA(Met) + ADP + phosphate + CoA + H(+)</text>
        <dbReference type="Rhea" id="RHEA:43788"/>
        <dbReference type="Rhea" id="RHEA-COMP:10693"/>
        <dbReference type="Rhea" id="RHEA-COMP:10694"/>
        <dbReference type="ChEBI" id="CHEBI:15377"/>
        <dbReference type="ChEBI" id="CHEBI:15378"/>
        <dbReference type="ChEBI" id="CHEBI:30616"/>
        <dbReference type="ChEBI" id="CHEBI:43474"/>
        <dbReference type="ChEBI" id="CHEBI:57287"/>
        <dbReference type="ChEBI" id="CHEBI:57288"/>
        <dbReference type="ChEBI" id="CHEBI:74900"/>
        <dbReference type="ChEBI" id="CHEBI:82748"/>
        <dbReference type="ChEBI" id="CHEBI:456216"/>
        <dbReference type="EC" id="2.3.1.193"/>
    </reaction>
</comment>
<accession>A0A2A5MG36</accession>
<dbReference type="Pfam" id="PF05127">
    <property type="entry name" value="NAT10_TcmA_helicase"/>
    <property type="match status" value="1"/>
</dbReference>
<name>A0A2A5MG36_9ENTR</name>
<dbReference type="RefSeq" id="WP_065697516.1">
    <property type="nucleotide sequence ID" value="NZ_BIKM01000001.1"/>
</dbReference>
<dbReference type="Gene3D" id="3.40.50.11040">
    <property type="match status" value="1"/>
</dbReference>
<dbReference type="Proteomes" id="UP000217648">
    <property type="component" value="Unassembled WGS sequence"/>
</dbReference>
<dbReference type="InterPro" id="IPR032672">
    <property type="entry name" value="TmcA/NAT10/Kre33"/>
</dbReference>
<evidence type="ECO:0000259" key="2">
    <source>
        <dbReference type="Pfam" id="PF05127"/>
    </source>
</evidence>
<dbReference type="Gene3D" id="1.20.120.890">
    <property type="entry name" value="tRNA(Met) cytidine acetyltransferase, tail domain"/>
    <property type="match status" value="1"/>
</dbReference>
<comment type="similarity">
    <text evidence="1">Belongs to the TmcA family.</text>
</comment>
<dbReference type="Pfam" id="PF08351">
    <property type="entry name" value="TmcA_N"/>
    <property type="match status" value="1"/>
</dbReference>
<dbReference type="FunFam" id="3.40.50.300:FF:001011">
    <property type="entry name" value="tRNA(Met) cytidine acetyltransferase TmcA"/>
    <property type="match status" value="1"/>
</dbReference>
<dbReference type="InterPro" id="IPR027417">
    <property type="entry name" value="P-loop_NTPase"/>
</dbReference>
<feature type="binding site" evidence="1">
    <location>
        <position position="178"/>
    </location>
    <ligand>
        <name>ATP</name>
        <dbReference type="ChEBI" id="CHEBI:30616"/>
    </ligand>
</feature>
<dbReference type="EMBL" id="NXHG01000013">
    <property type="protein sequence ID" value="PCM59874.1"/>
    <property type="molecule type" value="Genomic_DNA"/>
</dbReference>
<dbReference type="EC" id="2.3.1.193" evidence="1"/>
<dbReference type="AlphaFoldDB" id="A0A2A5MG36"/>
<keyword evidence="1" id="KW-0067">ATP-binding</keyword>
<evidence type="ECO:0000256" key="1">
    <source>
        <dbReference type="HAMAP-Rule" id="MF_01886"/>
    </source>
</evidence>
<dbReference type="GO" id="GO:0002101">
    <property type="term" value="P:tRNA wobble cytosine modification"/>
    <property type="evidence" value="ECO:0007669"/>
    <property type="project" value="UniProtKB-UniRule"/>
</dbReference>
<dbReference type="InterPro" id="IPR033442">
    <property type="entry name" value="TmcA_tRNA_bind"/>
</dbReference>
<comment type="caution">
    <text evidence="1">Lacks conserved residue(s) required for the propagation of feature annotation.</text>
</comment>
<evidence type="ECO:0000313" key="6">
    <source>
        <dbReference type="EMBL" id="PCM59874.1"/>
    </source>
</evidence>
<dbReference type="InterPro" id="IPR000182">
    <property type="entry name" value="GNAT_dom"/>
</dbReference>
<dbReference type="FunFam" id="3.40.630.30:FF:000054">
    <property type="entry name" value="tRNA(Met) cytidine acetyltransferase TmcA"/>
    <property type="match status" value="1"/>
</dbReference>
<dbReference type="GO" id="GO:0000049">
    <property type="term" value="F:tRNA binding"/>
    <property type="evidence" value="ECO:0007669"/>
    <property type="project" value="UniProtKB-UniRule"/>
</dbReference>
<dbReference type="GO" id="GO:0051391">
    <property type="term" value="P:tRNA acetylation"/>
    <property type="evidence" value="ECO:0007669"/>
    <property type="project" value="UniProtKB-UniRule"/>
</dbReference>
<dbReference type="HAMAP" id="MF_01886">
    <property type="entry name" value="tRNA_acetyltr_TmcA"/>
    <property type="match status" value="1"/>
</dbReference>
<dbReference type="Pfam" id="PF13718">
    <property type="entry name" value="GNAT_acetyltr_2"/>
    <property type="match status" value="2"/>
</dbReference>
<dbReference type="InterPro" id="IPR013562">
    <property type="entry name" value="TmcA/NAT10_N"/>
</dbReference>
<keyword evidence="1" id="KW-0012">Acyltransferase</keyword>
<feature type="binding site" evidence="1">
    <location>
        <position position="504"/>
    </location>
    <ligand>
        <name>acetyl-CoA</name>
        <dbReference type="ChEBI" id="CHEBI:57288"/>
    </ligand>
</feature>
<dbReference type="InterPro" id="IPR007807">
    <property type="entry name" value="TcmA/NAT10_helicase"/>
</dbReference>
<dbReference type="GO" id="GO:1990883">
    <property type="term" value="F:18S rRNA cytidine N-acetyltransferase activity"/>
    <property type="evidence" value="ECO:0007669"/>
    <property type="project" value="TreeGrafter"/>
</dbReference>
<dbReference type="GO" id="GO:1904812">
    <property type="term" value="P:rRNA acetylation involved in maturation of SSU-rRNA"/>
    <property type="evidence" value="ECO:0007669"/>
    <property type="project" value="TreeGrafter"/>
</dbReference>
<keyword evidence="1" id="KW-0820">tRNA-binding</keyword>
<keyword evidence="1" id="KW-0694">RNA-binding</keyword>
<dbReference type="SUPFAM" id="SSF52540">
    <property type="entry name" value="P-loop containing nucleoside triphosphate hydrolases"/>
    <property type="match status" value="1"/>
</dbReference>
<dbReference type="InterPro" id="IPR024914">
    <property type="entry name" value="tRNA_acetyltr_TmcA"/>
</dbReference>
<feature type="binding site" evidence="1">
    <location>
        <begin position="459"/>
        <end position="461"/>
    </location>
    <ligand>
        <name>acetyl-CoA</name>
        <dbReference type="ChEBI" id="CHEBI:57288"/>
    </ligand>
</feature>
<feature type="binding site" evidence="1">
    <location>
        <position position="317"/>
    </location>
    <ligand>
        <name>ATP</name>
        <dbReference type="ChEBI" id="CHEBI:30616"/>
    </ligand>
</feature>
<keyword evidence="1" id="KW-0547">Nucleotide-binding</keyword>
<dbReference type="Gene3D" id="3.40.50.300">
    <property type="entry name" value="P-loop containing nucleotide triphosphate hydrolases"/>
    <property type="match status" value="1"/>
</dbReference>
<gene>
    <name evidence="1" type="primary">tmcA</name>
    <name evidence="6" type="ORF">CP911_20280</name>
</gene>
<dbReference type="STRING" id="1463164.KQS06HV_91835"/>
<keyword evidence="1 6" id="KW-0808">Transferase</keyword>